<accession>A0A8X6PTF2</accession>
<organism evidence="1 2">
    <name type="scientific">Nephila pilipes</name>
    <name type="common">Giant wood spider</name>
    <name type="synonym">Nephila maculata</name>
    <dbReference type="NCBI Taxonomy" id="299642"/>
    <lineage>
        <taxon>Eukaryota</taxon>
        <taxon>Metazoa</taxon>
        <taxon>Ecdysozoa</taxon>
        <taxon>Arthropoda</taxon>
        <taxon>Chelicerata</taxon>
        <taxon>Arachnida</taxon>
        <taxon>Araneae</taxon>
        <taxon>Araneomorphae</taxon>
        <taxon>Entelegynae</taxon>
        <taxon>Araneoidea</taxon>
        <taxon>Nephilidae</taxon>
        <taxon>Nephila</taxon>
    </lineage>
</organism>
<dbReference type="AlphaFoldDB" id="A0A8X6PTF2"/>
<gene>
    <name evidence="1" type="ORF">NPIL_320231</name>
</gene>
<dbReference type="EMBL" id="BMAW01119483">
    <property type="protein sequence ID" value="GFT84851.1"/>
    <property type="molecule type" value="Genomic_DNA"/>
</dbReference>
<proteinExistence type="predicted"/>
<evidence type="ECO:0000313" key="2">
    <source>
        <dbReference type="Proteomes" id="UP000887013"/>
    </source>
</evidence>
<reference evidence="1" key="1">
    <citation type="submission" date="2020-08" db="EMBL/GenBank/DDBJ databases">
        <title>Multicomponent nature underlies the extraordinary mechanical properties of spider dragline silk.</title>
        <authorList>
            <person name="Kono N."/>
            <person name="Nakamura H."/>
            <person name="Mori M."/>
            <person name="Yoshida Y."/>
            <person name="Ohtoshi R."/>
            <person name="Malay A.D."/>
            <person name="Moran D.A.P."/>
            <person name="Tomita M."/>
            <person name="Numata K."/>
            <person name="Arakawa K."/>
        </authorList>
    </citation>
    <scope>NUCLEOTIDE SEQUENCE</scope>
</reference>
<feature type="non-terminal residue" evidence="1">
    <location>
        <position position="70"/>
    </location>
</feature>
<name>A0A8X6PTF2_NEPPI</name>
<dbReference type="Proteomes" id="UP000887013">
    <property type="component" value="Unassembled WGS sequence"/>
</dbReference>
<sequence>MTLGLSSGMPVLRRMFWQEYVPTDSRESLRRPFHNLIQLKAVFVLRVVRFTMGLKNTCLGNKLAMIFILC</sequence>
<comment type="caution">
    <text evidence="1">The sequence shown here is derived from an EMBL/GenBank/DDBJ whole genome shotgun (WGS) entry which is preliminary data.</text>
</comment>
<protein>
    <submittedName>
        <fullName evidence="1">Uncharacterized protein</fullName>
    </submittedName>
</protein>
<keyword evidence="2" id="KW-1185">Reference proteome</keyword>
<evidence type="ECO:0000313" key="1">
    <source>
        <dbReference type="EMBL" id="GFT84851.1"/>
    </source>
</evidence>